<comment type="caution">
    <text evidence="4">The sequence shown here is derived from an EMBL/GenBank/DDBJ whole genome shotgun (WGS) entry which is preliminary data.</text>
</comment>
<keyword evidence="3" id="KW-0732">Signal</keyword>
<dbReference type="Pfam" id="PF11915">
    <property type="entry name" value="DUF3433"/>
    <property type="match status" value="1"/>
</dbReference>
<feature type="transmembrane region" description="Helical" evidence="2">
    <location>
        <begin position="485"/>
        <end position="505"/>
    </location>
</feature>
<accession>A0A5N5D4J1</accession>
<protein>
    <submittedName>
        <fullName evidence="4">Uncharacterized protein</fullName>
    </submittedName>
</protein>
<evidence type="ECO:0000256" key="1">
    <source>
        <dbReference type="SAM" id="MobiDB-lite"/>
    </source>
</evidence>
<evidence type="ECO:0000313" key="5">
    <source>
        <dbReference type="Proteomes" id="UP000325902"/>
    </source>
</evidence>
<feature type="compositionally biased region" description="Low complexity" evidence="1">
    <location>
        <begin position="271"/>
        <end position="281"/>
    </location>
</feature>
<feature type="signal peptide" evidence="3">
    <location>
        <begin position="1"/>
        <end position="20"/>
    </location>
</feature>
<evidence type="ECO:0000256" key="2">
    <source>
        <dbReference type="SAM" id="Phobius"/>
    </source>
</evidence>
<keyword evidence="5" id="KW-1185">Reference proteome</keyword>
<gene>
    <name evidence="4" type="ORF">DBV05_g8790</name>
</gene>
<feature type="transmembrane region" description="Helical" evidence="2">
    <location>
        <begin position="650"/>
        <end position="671"/>
    </location>
</feature>
<organism evidence="4 5">
    <name type="scientific">Lasiodiplodia theobromae</name>
    <dbReference type="NCBI Taxonomy" id="45133"/>
    <lineage>
        <taxon>Eukaryota</taxon>
        <taxon>Fungi</taxon>
        <taxon>Dikarya</taxon>
        <taxon>Ascomycota</taxon>
        <taxon>Pezizomycotina</taxon>
        <taxon>Dothideomycetes</taxon>
        <taxon>Dothideomycetes incertae sedis</taxon>
        <taxon>Botryosphaeriales</taxon>
        <taxon>Botryosphaeriaceae</taxon>
        <taxon>Lasiodiplodia</taxon>
    </lineage>
</organism>
<feature type="region of interest" description="Disordered" evidence="1">
    <location>
        <begin position="1169"/>
        <end position="1200"/>
    </location>
</feature>
<evidence type="ECO:0000256" key="3">
    <source>
        <dbReference type="SAM" id="SignalP"/>
    </source>
</evidence>
<dbReference type="PANTHER" id="PTHR37544">
    <property type="entry name" value="SPRAY-RELATED"/>
    <property type="match status" value="1"/>
</dbReference>
<dbReference type="EMBL" id="VCHE01000076">
    <property type="protein sequence ID" value="KAB2572521.1"/>
    <property type="molecule type" value="Genomic_DNA"/>
</dbReference>
<dbReference type="InterPro" id="IPR021840">
    <property type="entry name" value="DUF3433"/>
</dbReference>
<feature type="transmembrane region" description="Helical" evidence="2">
    <location>
        <begin position="609"/>
        <end position="630"/>
    </location>
</feature>
<dbReference type="OrthoDB" id="3912677at2759"/>
<feature type="chain" id="PRO_5025028451" evidence="3">
    <location>
        <begin position="21"/>
        <end position="1200"/>
    </location>
</feature>
<keyword evidence="2" id="KW-1133">Transmembrane helix</keyword>
<name>A0A5N5D4J1_9PEZI</name>
<feature type="region of interest" description="Disordered" evidence="1">
    <location>
        <begin position="268"/>
        <end position="309"/>
    </location>
</feature>
<keyword evidence="2" id="KW-0812">Transmembrane</keyword>
<dbReference type="AlphaFoldDB" id="A0A5N5D4J1"/>
<dbReference type="PANTHER" id="PTHR37544:SF1">
    <property type="entry name" value="PHOSPHORIBOSYLAMINOIMIDAZOLE-SUCCINOCARBOXAMIDE SYNTHASE"/>
    <property type="match status" value="1"/>
</dbReference>
<sequence length="1200" mass="128315">MFVTVAIAAALTVQLMVVLSSGLFEAITVTVVYDDGSVTATELFTGDYNNTMTARPASIYYGRLLYNLSYPLGTTQDYAYQLFNSSHSSVEDVFATVDVFSADLDCSSATPLKVTNSFYTGSKDNPLLDSTGFTVSTDDAARDVWLAAVDEPSCSDLVVRIKNGQLWNYNGSYCPDQPEGPDRNRFVFVSGSWNAGAMSTIRVSGVPTSTAGLIPASLLAGDSTTAAQTVSAIATQTVSAAGLSSTGSTSAPGVSTKSRSHDVFIQVETKTSSSSSATSSSGNDIQLDDPPSDFTIGVNAKRADSTKTTRTSTLADPSVFLLPTSTYTPEYAIVCKPRYTIRKANVTLSKTASSADINTNLASGSSGFAFANMTLLEGERELDNFSAWTMMSPVFMSIELANYQLNNNGLLGFINAAAPEAKSGEDEIDRIMDGLRQTYRSISAQVASTYLTQAFAQNSSEGDLNSTLTGRTVVQETRLAMQAPAFWITEAALLVAIFGTSFLLLNSSDMRMSRDPGTIGGLATILARSEGTMRIFAGTGAMPLSKVKEVVGPDKEFAAGTVQASNGSSTWCEFLIETNDEGSLQDGANQRSEDSDGPPEWYRPFAVSLLGRVLIISVPLALMVALEVLYQYSAGHDGLADVDQDNRYAHYAWTFIPTLVMVGVGQLFGMLDFATKLFAPYSALRKGGGVPARTSIMDSYLDKLGVHALFAALGRKQWAVAAVAVATVLSPFLTIVTSGLLNAETAPVNYTVAITQLNTFETTGQQYSSGTIEANLVLASNLTYPQWTYDTLAIPQLKIASTQSSHSLESTASNATSLRATVPAVRGVANCTVQNPSSFQNCSSTWLETYMVLTGNKFVPQVNSKFDNDGYFGRWQLPPYDEATPPPGCPSVITVFGRVENDTIVQSTHLACYPYVEKVDATVTFILPDYRVDIDQRPPEAPAIGHGELFSDDIWSFDSDGDIGGLQLANPNLLNATYEDFGSLYGLVVWGPDGVPSEELVQDGEKLVSRVEKVFAQVMAQLLNKERVWLGNGTAEASMKKRDTNELTGTILYTARTRLKQSPISTRILEALLAIMFICAALSAALLDTNRVLPKNPCSIAAVATLLAGSELLASIPRGAEWMSDKQLKESGVFEGKVYSMGWWGGSVGDSDGSISSSGGRRFGIDIGTAVSEKGGGSDAGDGNATKPRWRPAWLRGRAK</sequence>
<keyword evidence="2" id="KW-0472">Membrane</keyword>
<proteinExistence type="predicted"/>
<evidence type="ECO:0000313" key="4">
    <source>
        <dbReference type="EMBL" id="KAB2572521.1"/>
    </source>
</evidence>
<reference evidence="4 5" key="1">
    <citation type="journal article" date="2019" name="Sci. Rep.">
        <title>A multi-omics analysis of the grapevine pathogen Lasiodiplodia theobromae reveals that temperature affects the expression of virulence- and pathogenicity-related genes.</title>
        <authorList>
            <person name="Felix C."/>
            <person name="Meneses R."/>
            <person name="Goncalves M.F.M."/>
            <person name="Tilleman L."/>
            <person name="Duarte A.S."/>
            <person name="Jorrin-Novo J.V."/>
            <person name="Van de Peer Y."/>
            <person name="Deforce D."/>
            <person name="Van Nieuwerburgh F."/>
            <person name="Esteves A.C."/>
            <person name="Alves A."/>
        </authorList>
    </citation>
    <scope>NUCLEOTIDE SEQUENCE [LARGE SCALE GENOMIC DNA]</scope>
    <source>
        <strain evidence="4 5">LA-SOL3</strain>
    </source>
</reference>
<dbReference type="Proteomes" id="UP000325902">
    <property type="component" value="Unassembled WGS sequence"/>
</dbReference>